<feature type="region of interest" description="Disordered" evidence="1">
    <location>
        <begin position="197"/>
        <end position="218"/>
    </location>
</feature>
<evidence type="ECO:0008006" key="5">
    <source>
        <dbReference type="Google" id="ProtNLM"/>
    </source>
</evidence>
<sequence length="218" mass="22305">MGARARRHARACSAASRTSLARLLDRRVDPTAPEGERIEGVSDLREPPEAPPLPDFAALLAGASLLPDQPTRSPGRRRRLLAGVAAAAVLAAGGTAWALAGHDDQPARTTAVAASVPVQRVVAVALSDDDRLTGVAVLAGTPQGDAQQVMVPSRLLLDVPGAGRIAVAQALVPGPEAPGRAVADALGLRVDATWRCRGPTSSRWSTASAASRSTSTST</sequence>
<reference evidence="4" key="1">
    <citation type="journal article" date="2019" name="Int. J. Syst. Evol. Microbiol.">
        <title>The Global Catalogue of Microorganisms (GCM) 10K type strain sequencing project: providing services to taxonomists for standard genome sequencing and annotation.</title>
        <authorList>
            <consortium name="The Broad Institute Genomics Platform"/>
            <consortium name="The Broad Institute Genome Sequencing Center for Infectious Disease"/>
            <person name="Wu L."/>
            <person name="Ma J."/>
        </authorList>
    </citation>
    <scope>NUCLEOTIDE SEQUENCE [LARGE SCALE GENOMIC DNA]</scope>
    <source>
        <strain evidence="4">NBRC 108730</strain>
    </source>
</reference>
<evidence type="ECO:0000313" key="3">
    <source>
        <dbReference type="EMBL" id="GMA85698.1"/>
    </source>
</evidence>
<protein>
    <recommendedName>
        <fullName evidence="5">SAF domain-containing protein</fullName>
    </recommendedName>
</protein>
<gene>
    <name evidence="3" type="ORF">GCM10025868_09480</name>
</gene>
<keyword evidence="2" id="KW-0472">Membrane</keyword>
<keyword evidence="4" id="KW-1185">Reference proteome</keyword>
<name>A0ABQ6JE48_9ACTN</name>
<accession>A0ABQ6JE48</accession>
<comment type="caution">
    <text evidence="3">The sequence shown here is derived from an EMBL/GenBank/DDBJ whole genome shotgun (WGS) entry which is preliminary data.</text>
</comment>
<feature type="compositionally biased region" description="Basic and acidic residues" evidence="1">
    <location>
        <begin position="24"/>
        <end position="48"/>
    </location>
</feature>
<organism evidence="3 4">
    <name type="scientific">Angustibacter aerolatus</name>
    <dbReference type="NCBI Taxonomy" id="1162965"/>
    <lineage>
        <taxon>Bacteria</taxon>
        <taxon>Bacillati</taxon>
        <taxon>Actinomycetota</taxon>
        <taxon>Actinomycetes</taxon>
        <taxon>Kineosporiales</taxon>
        <taxon>Kineosporiaceae</taxon>
    </lineage>
</organism>
<proteinExistence type="predicted"/>
<dbReference type="EMBL" id="BSUZ01000001">
    <property type="protein sequence ID" value="GMA85698.1"/>
    <property type="molecule type" value="Genomic_DNA"/>
</dbReference>
<evidence type="ECO:0000256" key="1">
    <source>
        <dbReference type="SAM" id="MobiDB-lite"/>
    </source>
</evidence>
<keyword evidence="2" id="KW-1133">Transmembrane helix</keyword>
<feature type="transmembrane region" description="Helical" evidence="2">
    <location>
        <begin position="80"/>
        <end position="100"/>
    </location>
</feature>
<evidence type="ECO:0000256" key="2">
    <source>
        <dbReference type="SAM" id="Phobius"/>
    </source>
</evidence>
<feature type="compositionally biased region" description="Low complexity" evidence="1">
    <location>
        <begin position="200"/>
        <end position="218"/>
    </location>
</feature>
<keyword evidence="2" id="KW-0812">Transmembrane</keyword>
<evidence type="ECO:0000313" key="4">
    <source>
        <dbReference type="Proteomes" id="UP001157017"/>
    </source>
</evidence>
<dbReference type="Proteomes" id="UP001157017">
    <property type="component" value="Unassembled WGS sequence"/>
</dbReference>
<feature type="region of interest" description="Disordered" evidence="1">
    <location>
        <begin position="24"/>
        <end position="50"/>
    </location>
</feature>